<comment type="similarity">
    <text evidence="5">Belongs to the SAT4 family.</text>
</comment>
<evidence type="ECO:0000256" key="5">
    <source>
        <dbReference type="ARBA" id="ARBA00038359"/>
    </source>
</evidence>
<evidence type="ECO:0000256" key="4">
    <source>
        <dbReference type="ARBA" id="ARBA00023136"/>
    </source>
</evidence>
<evidence type="ECO:0000256" key="2">
    <source>
        <dbReference type="ARBA" id="ARBA00022692"/>
    </source>
</evidence>
<organism evidence="9 10">
    <name type="scientific">Diaporthe vaccinii</name>
    <dbReference type="NCBI Taxonomy" id="105482"/>
    <lineage>
        <taxon>Eukaryota</taxon>
        <taxon>Fungi</taxon>
        <taxon>Dikarya</taxon>
        <taxon>Ascomycota</taxon>
        <taxon>Pezizomycotina</taxon>
        <taxon>Sordariomycetes</taxon>
        <taxon>Sordariomycetidae</taxon>
        <taxon>Diaporthales</taxon>
        <taxon>Diaporthaceae</taxon>
        <taxon>Diaporthe</taxon>
        <taxon>Diaporthe eres species complex</taxon>
    </lineage>
</organism>
<evidence type="ECO:0000256" key="3">
    <source>
        <dbReference type="ARBA" id="ARBA00022989"/>
    </source>
</evidence>
<evidence type="ECO:0000313" key="10">
    <source>
        <dbReference type="Proteomes" id="UP001600888"/>
    </source>
</evidence>
<keyword evidence="10" id="KW-1185">Reference proteome</keyword>
<feature type="domain" description="Rhodopsin" evidence="8">
    <location>
        <begin position="41"/>
        <end position="274"/>
    </location>
</feature>
<feature type="region of interest" description="Disordered" evidence="6">
    <location>
        <begin position="290"/>
        <end position="324"/>
    </location>
</feature>
<feature type="transmembrane region" description="Helical" evidence="7">
    <location>
        <begin position="135"/>
        <end position="157"/>
    </location>
</feature>
<comment type="subcellular location">
    <subcellularLocation>
        <location evidence="1">Membrane</location>
        <topology evidence="1">Multi-pass membrane protein</topology>
    </subcellularLocation>
</comment>
<evidence type="ECO:0000256" key="1">
    <source>
        <dbReference type="ARBA" id="ARBA00004141"/>
    </source>
</evidence>
<gene>
    <name evidence="9" type="ORF">FJTKL_13231</name>
</gene>
<dbReference type="Proteomes" id="UP001600888">
    <property type="component" value="Unassembled WGS sequence"/>
</dbReference>
<reference evidence="9 10" key="1">
    <citation type="submission" date="2024-03" db="EMBL/GenBank/DDBJ databases">
        <title>A high-quality draft genome sequence of Diaporthe vaccinii, a causative agent of upright dieback and viscid rot disease in cranberry plants.</title>
        <authorList>
            <person name="Sarrasin M."/>
            <person name="Lang B.F."/>
            <person name="Burger G."/>
        </authorList>
    </citation>
    <scope>NUCLEOTIDE SEQUENCE [LARGE SCALE GENOMIC DNA]</scope>
    <source>
        <strain evidence="9 10">IS7</strain>
    </source>
</reference>
<proteinExistence type="inferred from homology"/>
<name>A0ABR4EBB7_9PEZI</name>
<sequence>MSLQRILPTTGPSSLSPTGFAETILIITILLGVLCVIALVLRTWQRVRDRNFHVDDGVTWLGLMFNLLQYGFVAWGTTVGIGSPDSMLAKPMMTSASQASYWIEVTYTLAMGFTKCSICSTLLRINKGTGHRNTAWALWLIMIAVAAASMATFLYLVTRCDPISGCRDSSDTGVVLYLAQAGIYILVDIALAAIPLFMIRGLNMQKSLKLSLGVILAMGGIACLASILRIPARLDNKDGAEGGYKFGSVILWSVVETGLSIIACCLPMMRKLLRSFDTDDASVVPGRAAYYQPGSSGHSGRTPSNNNGRLPHQSSLSSDQEKGPNTVTYVTHAWFWWFSPKRLAHTKR</sequence>
<keyword evidence="2 7" id="KW-0812">Transmembrane</keyword>
<dbReference type="EMBL" id="JBAWTH010000073">
    <property type="protein sequence ID" value="KAL2279685.1"/>
    <property type="molecule type" value="Genomic_DNA"/>
</dbReference>
<feature type="transmembrane region" description="Helical" evidence="7">
    <location>
        <begin position="177"/>
        <end position="198"/>
    </location>
</feature>
<feature type="transmembrane region" description="Helical" evidence="7">
    <location>
        <begin position="250"/>
        <end position="269"/>
    </location>
</feature>
<feature type="transmembrane region" description="Helical" evidence="7">
    <location>
        <begin position="210"/>
        <end position="230"/>
    </location>
</feature>
<evidence type="ECO:0000256" key="7">
    <source>
        <dbReference type="SAM" id="Phobius"/>
    </source>
</evidence>
<dbReference type="PANTHER" id="PTHR33048:SF15">
    <property type="entry name" value="INTEGRAL MEMBRANE PROTEIN"/>
    <property type="match status" value="1"/>
</dbReference>
<dbReference type="Pfam" id="PF20684">
    <property type="entry name" value="Fung_rhodopsin"/>
    <property type="match status" value="1"/>
</dbReference>
<evidence type="ECO:0000259" key="8">
    <source>
        <dbReference type="Pfam" id="PF20684"/>
    </source>
</evidence>
<dbReference type="PANTHER" id="PTHR33048">
    <property type="entry name" value="PTH11-LIKE INTEGRAL MEMBRANE PROTEIN (AFU_ORTHOLOGUE AFUA_5G11245)"/>
    <property type="match status" value="1"/>
</dbReference>
<evidence type="ECO:0000256" key="6">
    <source>
        <dbReference type="SAM" id="MobiDB-lite"/>
    </source>
</evidence>
<comment type="caution">
    <text evidence="9">The sequence shown here is derived from an EMBL/GenBank/DDBJ whole genome shotgun (WGS) entry which is preliminary data.</text>
</comment>
<accession>A0ABR4EBB7</accession>
<keyword evidence="3 7" id="KW-1133">Transmembrane helix</keyword>
<feature type="transmembrane region" description="Helical" evidence="7">
    <location>
        <begin position="20"/>
        <end position="41"/>
    </location>
</feature>
<feature type="transmembrane region" description="Helical" evidence="7">
    <location>
        <begin position="101"/>
        <end position="123"/>
    </location>
</feature>
<keyword evidence="4 7" id="KW-0472">Membrane</keyword>
<dbReference type="InterPro" id="IPR052337">
    <property type="entry name" value="SAT4-like"/>
</dbReference>
<dbReference type="InterPro" id="IPR049326">
    <property type="entry name" value="Rhodopsin_dom_fungi"/>
</dbReference>
<evidence type="ECO:0000313" key="9">
    <source>
        <dbReference type="EMBL" id="KAL2279685.1"/>
    </source>
</evidence>
<feature type="transmembrane region" description="Helical" evidence="7">
    <location>
        <begin position="61"/>
        <end position="81"/>
    </location>
</feature>
<protein>
    <recommendedName>
        <fullName evidence="8">Rhodopsin domain-containing protein</fullName>
    </recommendedName>
</protein>
<feature type="compositionally biased region" description="Polar residues" evidence="6">
    <location>
        <begin position="293"/>
        <end position="324"/>
    </location>
</feature>